<dbReference type="Proteomes" id="UP000019489">
    <property type="component" value="Unassembled WGS sequence"/>
</dbReference>
<feature type="domain" description="Lipoyl-binding" evidence="3">
    <location>
        <begin position="1"/>
        <end position="76"/>
    </location>
</feature>
<sequence>MGDFRMPSLGADMERGQLIEWLVKVGDPVHRGDIVAVVETPKSTVEVECFETGTVAELVVEEGQTVPVGAVLAHIGEPVQGRAAPVREVPVAATPAPVVATPAPVTVTPAPVAKVAPEPARAKVAPPTPARRLSPVLRHLAHELGVDPTTLRGTGPDGTLTRHDLEEAAAAHAHTHRARVSPLARRLAAEAGVDLARVVGTG</sequence>
<dbReference type="PROSITE" id="PS00189">
    <property type="entry name" value="LIPOYL"/>
    <property type="match status" value="1"/>
</dbReference>
<dbReference type="GO" id="GO:0016746">
    <property type="term" value="F:acyltransferase activity"/>
    <property type="evidence" value="ECO:0007669"/>
    <property type="project" value="InterPro"/>
</dbReference>
<comment type="similarity">
    <text evidence="1">Belongs to the 2-oxoacid dehydrogenase family.</text>
</comment>
<dbReference type="PROSITE" id="PS51826">
    <property type="entry name" value="PSBD"/>
    <property type="match status" value="2"/>
</dbReference>
<organism evidence="5 6">
    <name type="scientific">Intrasporangium oryzae NRRL B-24470</name>
    <dbReference type="NCBI Taxonomy" id="1386089"/>
    <lineage>
        <taxon>Bacteria</taxon>
        <taxon>Bacillati</taxon>
        <taxon>Actinomycetota</taxon>
        <taxon>Actinomycetes</taxon>
        <taxon>Micrococcales</taxon>
        <taxon>Intrasporangiaceae</taxon>
        <taxon>Intrasporangium</taxon>
    </lineage>
</organism>
<dbReference type="AlphaFoldDB" id="W9G858"/>
<dbReference type="GO" id="GO:0045254">
    <property type="term" value="C:pyruvate dehydrogenase complex"/>
    <property type="evidence" value="ECO:0007669"/>
    <property type="project" value="InterPro"/>
</dbReference>
<evidence type="ECO:0000256" key="2">
    <source>
        <dbReference type="ARBA" id="ARBA00022823"/>
    </source>
</evidence>
<feature type="non-terminal residue" evidence="5">
    <location>
        <position position="202"/>
    </location>
</feature>
<dbReference type="Gene3D" id="4.10.320.10">
    <property type="entry name" value="E3-binding domain"/>
    <property type="match status" value="2"/>
</dbReference>
<feature type="domain" description="Peripheral subunit-binding (PSBD)" evidence="4">
    <location>
        <begin position="179"/>
        <end position="202"/>
    </location>
</feature>
<dbReference type="InterPro" id="IPR003016">
    <property type="entry name" value="2-oxoA_DH_lipoyl-BS"/>
</dbReference>
<dbReference type="InterPro" id="IPR011053">
    <property type="entry name" value="Single_hybrid_motif"/>
</dbReference>
<dbReference type="Gene3D" id="2.40.50.100">
    <property type="match status" value="1"/>
</dbReference>
<evidence type="ECO:0000259" key="3">
    <source>
        <dbReference type="PROSITE" id="PS50968"/>
    </source>
</evidence>
<dbReference type="RefSeq" id="WP_034803221.1">
    <property type="nucleotide sequence ID" value="NZ_AWSA01000011.1"/>
</dbReference>
<dbReference type="InterPro" id="IPR000089">
    <property type="entry name" value="Biotin_lipoyl"/>
</dbReference>
<dbReference type="SUPFAM" id="SSF51230">
    <property type="entry name" value="Single hybrid motif"/>
    <property type="match status" value="1"/>
</dbReference>
<evidence type="ECO:0000259" key="4">
    <source>
        <dbReference type="PROSITE" id="PS51826"/>
    </source>
</evidence>
<reference evidence="5 6" key="1">
    <citation type="submission" date="2013-08" db="EMBL/GenBank/DDBJ databases">
        <title>Intrasporangium oryzae NRRL B-24470.</title>
        <authorList>
            <person name="Liu H."/>
            <person name="Wang G."/>
        </authorList>
    </citation>
    <scope>NUCLEOTIDE SEQUENCE [LARGE SCALE GENOMIC DNA]</scope>
    <source>
        <strain evidence="5 6">NRRL B-24470</strain>
    </source>
</reference>
<dbReference type="GO" id="GO:0006086">
    <property type="term" value="P:pyruvate decarboxylation to acetyl-CoA"/>
    <property type="evidence" value="ECO:0007669"/>
    <property type="project" value="InterPro"/>
</dbReference>
<keyword evidence="6" id="KW-1185">Reference proteome</keyword>
<dbReference type="eggNOG" id="COG0508">
    <property type="taxonomic scope" value="Bacteria"/>
</dbReference>
<comment type="caution">
    <text evidence="5">The sequence shown here is derived from an EMBL/GenBank/DDBJ whole genome shotgun (WGS) entry which is preliminary data.</text>
</comment>
<dbReference type="Pfam" id="PF02817">
    <property type="entry name" value="E3_binding"/>
    <property type="match status" value="2"/>
</dbReference>
<dbReference type="SUPFAM" id="SSF47005">
    <property type="entry name" value="Peripheral subunit-binding domain of 2-oxo acid dehydrogenase complex"/>
    <property type="match status" value="2"/>
</dbReference>
<keyword evidence="2" id="KW-0450">Lipoyl</keyword>
<name>W9G858_9MICO</name>
<dbReference type="PANTHER" id="PTHR23151:SF90">
    <property type="entry name" value="DIHYDROLIPOYLLYSINE-RESIDUE ACETYLTRANSFERASE COMPONENT OF PYRUVATE DEHYDROGENASE COMPLEX, MITOCHONDRIAL-RELATED"/>
    <property type="match status" value="1"/>
</dbReference>
<dbReference type="STRING" id="1386089.N865_05915"/>
<dbReference type="EMBL" id="AWSA01000011">
    <property type="protein sequence ID" value="EWT02396.1"/>
    <property type="molecule type" value="Genomic_DNA"/>
</dbReference>
<dbReference type="CDD" id="cd06849">
    <property type="entry name" value="lipoyl_domain"/>
    <property type="match status" value="1"/>
</dbReference>
<dbReference type="PANTHER" id="PTHR23151">
    <property type="entry name" value="DIHYDROLIPOAMIDE ACETYL/SUCCINYL-TRANSFERASE-RELATED"/>
    <property type="match status" value="1"/>
</dbReference>
<evidence type="ECO:0000313" key="5">
    <source>
        <dbReference type="EMBL" id="EWT02396.1"/>
    </source>
</evidence>
<dbReference type="PROSITE" id="PS50968">
    <property type="entry name" value="BIOTINYL_LIPOYL"/>
    <property type="match status" value="1"/>
</dbReference>
<accession>W9G858</accession>
<dbReference type="InterPro" id="IPR045257">
    <property type="entry name" value="E2/Pdx1"/>
</dbReference>
<dbReference type="InterPro" id="IPR036625">
    <property type="entry name" value="E3-bd_dom_sf"/>
</dbReference>
<gene>
    <name evidence="5" type="ORF">N865_05915</name>
</gene>
<dbReference type="InterPro" id="IPR004167">
    <property type="entry name" value="PSBD"/>
</dbReference>
<proteinExistence type="inferred from homology"/>
<dbReference type="Pfam" id="PF00364">
    <property type="entry name" value="Biotin_lipoyl"/>
    <property type="match status" value="1"/>
</dbReference>
<evidence type="ECO:0000256" key="1">
    <source>
        <dbReference type="ARBA" id="ARBA00007317"/>
    </source>
</evidence>
<evidence type="ECO:0000313" key="6">
    <source>
        <dbReference type="Proteomes" id="UP000019489"/>
    </source>
</evidence>
<protein>
    <submittedName>
        <fullName evidence="5">Dehydrogenase</fullName>
    </submittedName>
</protein>
<feature type="domain" description="Peripheral subunit-binding (PSBD)" evidence="4">
    <location>
        <begin position="132"/>
        <end position="169"/>
    </location>
</feature>